<dbReference type="PANTHER" id="PTHR30346">
    <property type="entry name" value="TRANSCRIPTIONAL DUAL REGULATOR HCAR-RELATED"/>
    <property type="match status" value="1"/>
</dbReference>
<dbReference type="Gene3D" id="3.40.190.10">
    <property type="entry name" value="Periplasmic binding protein-like II"/>
    <property type="match status" value="1"/>
</dbReference>
<evidence type="ECO:0000259" key="8">
    <source>
        <dbReference type="PROSITE" id="PS50931"/>
    </source>
</evidence>
<comment type="similarity">
    <text evidence="1">Belongs to the LysR transcriptional regulatory family.</text>
</comment>
<comment type="caution">
    <text evidence="9">The sequence shown here is derived from an EMBL/GenBank/DDBJ whole genome shotgun (WGS) entry which is preliminary data.</text>
</comment>
<keyword evidence="4" id="KW-0010">Activator</keyword>
<evidence type="ECO:0000256" key="6">
    <source>
        <dbReference type="ARBA" id="ARBA00040885"/>
    </source>
</evidence>
<dbReference type="FunFam" id="1.10.10.10:FF:000001">
    <property type="entry name" value="LysR family transcriptional regulator"/>
    <property type="match status" value="1"/>
</dbReference>
<feature type="domain" description="HTH lysR-type" evidence="8">
    <location>
        <begin position="1"/>
        <end position="47"/>
    </location>
</feature>
<evidence type="ECO:0000256" key="1">
    <source>
        <dbReference type="ARBA" id="ARBA00009437"/>
    </source>
</evidence>
<proteinExistence type="inferred from homology"/>
<dbReference type="PATRIC" id="fig|1299334.3.peg.4543"/>
<gene>
    <name evidence="9" type="ORF">I553_6379</name>
</gene>
<comment type="function">
    <text evidence="7">Required for the induction the katG gene for catalase. Involved in the response to hydrogen peroxide.</text>
</comment>
<keyword evidence="5" id="KW-0804">Transcription</keyword>
<reference evidence="9" key="1">
    <citation type="submission" date="2014-01" db="EMBL/GenBank/DDBJ databases">
        <authorList>
            <person name="Brown-Elliot B."/>
            <person name="Wallace R."/>
            <person name="Lenaerts A."/>
            <person name="Ordway D."/>
            <person name="DeGroote M.A."/>
            <person name="Parker T."/>
            <person name="Sizemore C."/>
            <person name="Tallon L.J."/>
            <person name="Sadzewicz L.K."/>
            <person name="Sengamalay N."/>
            <person name="Fraser C.M."/>
            <person name="Hine E."/>
            <person name="Shefchek K.A."/>
            <person name="Das S.P."/>
            <person name="Tettelin H."/>
        </authorList>
    </citation>
    <scope>NUCLEOTIDE SEQUENCE [LARGE SCALE GENOMIC DNA]</scope>
    <source>
        <strain evidence="9">4042</strain>
    </source>
</reference>
<dbReference type="SUPFAM" id="SSF46785">
    <property type="entry name" value="Winged helix' DNA-binding domain"/>
    <property type="match status" value="1"/>
</dbReference>
<evidence type="ECO:0000256" key="5">
    <source>
        <dbReference type="ARBA" id="ARBA00023163"/>
    </source>
</evidence>
<dbReference type="GO" id="GO:0003700">
    <property type="term" value="F:DNA-binding transcription factor activity"/>
    <property type="evidence" value="ECO:0007669"/>
    <property type="project" value="InterPro"/>
</dbReference>
<dbReference type="Pfam" id="PF00126">
    <property type="entry name" value="HTH_1"/>
    <property type="match status" value="1"/>
</dbReference>
<dbReference type="PANTHER" id="PTHR30346:SF26">
    <property type="entry name" value="HYDROGEN PEROXIDE-INDUCIBLE GENES ACTIVATOR"/>
    <property type="match status" value="1"/>
</dbReference>
<dbReference type="PROSITE" id="PS50931">
    <property type="entry name" value="HTH_LYSR"/>
    <property type="match status" value="1"/>
</dbReference>
<evidence type="ECO:0000256" key="3">
    <source>
        <dbReference type="ARBA" id="ARBA00023125"/>
    </source>
</evidence>
<evidence type="ECO:0000256" key="4">
    <source>
        <dbReference type="ARBA" id="ARBA00023159"/>
    </source>
</evidence>
<dbReference type="InterPro" id="IPR036388">
    <property type="entry name" value="WH-like_DNA-bd_sf"/>
</dbReference>
<name>X8BF70_MYCXE</name>
<protein>
    <recommendedName>
        <fullName evidence="6">Probable hydrogen peroxide-inducible genes activator</fullName>
    </recommendedName>
</protein>
<dbReference type="AlphaFoldDB" id="X8BF70"/>
<dbReference type="PRINTS" id="PR00039">
    <property type="entry name" value="HTHLYSR"/>
</dbReference>
<dbReference type="InterPro" id="IPR036390">
    <property type="entry name" value="WH_DNA-bd_sf"/>
</dbReference>
<dbReference type="Gene3D" id="1.10.10.10">
    <property type="entry name" value="Winged helix-like DNA-binding domain superfamily/Winged helix DNA-binding domain"/>
    <property type="match status" value="1"/>
</dbReference>
<dbReference type="GO" id="GO:0003677">
    <property type="term" value="F:DNA binding"/>
    <property type="evidence" value="ECO:0007669"/>
    <property type="project" value="UniProtKB-KW"/>
</dbReference>
<evidence type="ECO:0000256" key="2">
    <source>
        <dbReference type="ARBA" id="ARBA00023015"/>
    </source>
</evidence>
<dbReference type="Pfam" id="PF03466">
    <property type="entry name" value="LysR_substrate"/>
    <property type="match status" value="1"/>
</dbReference>
<dbReference type="InterPro" id="IPR000847">
    <property type="entry name" value="LysR_HTH_N"/>
</dbReference>
<keyword evidence="2" id="KW-0805">Transcription regulation</keyword>
<sequence>MAEKQHFGSAASALGVSQSTLSQALAGLESGLGVRLIERSTRRVFLTPEGRQLLPHARAVLEAVDAFTAAAAGASDPLQGSLRLGLIPTVAPYVLPTVLAGLAERLPALTLRVVEDQTERLLAALREVPWTPR</sequence>
<keyword evidence="3" id="KW-0238">DNA-binding</keyword>
<organism evidence="9">
    <name type="scientific">Mycobacterium xenopi 4042</name>
    <dbReference type="NCBI Taxonomy" id="1299334"/>
    <lineage>
        <taxon>Bacteria</taxon>
        <taxon>Bacillati</taxon>
        <taxon>Actinomycetota</taxon>
        <taxon>Actinomycetes</taxon>
        <taxon>Mycobacteriales</taxon>
        <taxon>Mycobacteriaceae</taxon>
        <taxon>Mycobacterium</taxon>
    </lineage>
</organism>
<dbReference type="GO" id="GO:0032993">
    <property type="term" value="C:protein-DNA complex"/>
    <property type="evidence" value="ECO:0007669"/>
    <property type="project" value="TreeGrafter"/>
</dbReference>
<evidence type="ECO:0000256" key="7">
    <source>
        <dbReference type="ARBA" id="ARBA00056658"/>
    </source>
</evidence>
<dbReference type="EMBL" id="JAOB01000042">
    <property type="protein sequence ID" value="EUA42519.1"/>
    <property type="molecule type" value="Genomic_DNA"/>
</dbReference>
<evidence type="ECO:0000313" key="9">
    <source>
        <dbReference type="EMBL" id="EUA42519.1"/>
    </source>
</evidence>
<accession>X8BF70</accession>
<dbReference type="InterPro" id="IPR005119">
    <property type="entry name" value="LysR_subst-bd"/>
</dbReference>